<dbReference type="Proteomes" id="UP001232148">
    <property type="component" value="Unassembled WGS sequence"/>
</dbReference>
<keyword evidence="3" id="KW-1185">Reference proteome</keyword>
<comment type="caution">
    <text evidence="2">The sequence shown here is derived from an EMBL/GenBank/DDBJ whole genome shotgun (WGS) entry which is preliminary data.</text>
</comment>
<evidence type="ECO:0000256" key="1">
    <source>
        <dbReference type="SAM" id="MobiDB-lite"/>
    </source>
</evidence>
<dbReference type="AlphaFoldDB" id="A0AAD9HQ08"/>
<feature type="compositionally biased region" description="Acidic residues" evidence="1">
    <location>
        <begin position="117"/>
        <end position="126"/>
    </location>
</feature>
<proteinExistence type="predicted"/>
<feature type="region of interest" description="Disordered" evidence="1">
    <location>
        <begin position="62"/>
        <end position="132"/>
    </location>
</feature>
<gene>
    <name evidence="2" type="ORF">LX32DRAFT_725975</name>
</gene>
<name>A0AAD9HQ08_9PEZI</name>
<feature type="compositionally biased region" description="Low complexity" evidence="1">
    <location>
        <begin position="71"/>
        <end position="98"/>
    </location>
</feature>
<protein>
    <submittedName>
        <fullName evidence="2">Uncharacterized protein</fullName>
    </submittedName>
</protein>
<organism evidence="2 3">
    <name type="scientific">Colletotrichum zoysiae</name>
    <dbReference type="NCBI Taxonomy" id="1216348"/>
    <lineage>
        <taxon>Eukaryota</taxon>
        <taxon>Fungi</taxon>
        <taxon>Dikarya</taxon>
        <taxon>Ascomycota</taxon>
        <taxon>Pezizomycotina</taxon>
        <taxon>Sordariomycetes</taxon>
        <taxon>Hypocreomycetidae</taxon>
        <taxon>Glomerellales</taxon>
        <taxon>Glomerellaceae</taxon>
        <taxon>Colletotrichum</taxon>
        <taxon>Colletotrichum graminicola species complex</taxon>
    </lineage>
</organism>
<accession>A0AAD9HQ08</accession>
<evidence type="ECO:0000313" key="3">
    <source>
        <dbReference type="Proteomes" id="UP001232148"/>
    </source>
</evidence>
<evidence type="ECO:0000313" key="2">
    <source>
        <dbReference type="EMBL" id="KAK2032312.1"/>
    </source>
</evidence>
<reference evidence="2" key="1">
    <citation type="submission" date="2021-06" db="EMBL/GenBank/DDBJ databases">
        <title>Comparative genomics, transcriptomics and evolutionary studies reveal genomic signatures of adaptation to plant cell wall in hemibiotrophic fungi.</title>
        <authorList>
            <consortium name="DOE Joint Genome Institute"/>
            <person name="Baroncelli R."/>
            <person name="Diaz J.F."/>
            <person name="Benocci T."/>
            <person name="Peng M."/>
            <person name="Battaglia E."/>
            <person name="Haridas S."/>
            <person name="Andreopoulos W."/>
            <person name="Labutti K."/>
            <person name="Pangilinan J."/>
            <person name="Floch G.L."/>
            <person name="Makela M.R."/>
            <person name="Henrissat B."/>
            <person name="Grigoriev I.V."/>
            <person name="Crouch J.A."/>
            <person name="De Vries R.P."/>
            <person name="Sukno S.A."/>
            <person name="Thon M.R."/>
        </authorList>
    </citation>
    <scope>NUCLEOTIDE SEQUENCE</scope>
    <source>
        <strain evidence="2">MAFF235873</strain>
    </source>
</reference>
<dbReference type="EMBL" id="MU842832">
    <property type="protein sequence ID" value="KAK2032312.1"/>
    <property type="molecule type" value="Genomic_DNA"/>
</dbReference>
<sequence length="224" mass="24149">MAPNTWTDVAEKDLIWTFIKVSNGGKMPKGDWKTIHREMTRMGYKFSSSALNQHWSKTVLKNYGNRDGGNSALTSAPSTPSTSRKRAAPGSGARVSGARRGDQAAHEMAAGATAVDDGQDDDEPELEDIKPNAKRAKISKNGAATGLKGQQIDLTNDDEDVQTPQRLKNLSMMDGIKVEGEDGYFGRGRERSMTAAPAGNSAEYFNAFANNAGPSQHRSLDDSI</sequence>